<dbReference type="Proteomes" id="UP001203579">
    <property type="component" value="Unassembled WGS sequence"/>
</dbReference>
<name>A0ABT0TCN3_9CORY</name>
<gene>
    <name evidence="1" type="ORF">M5J06_12015</name>
</gene>
<reference evidence="1 2" key="1">
    <citation type="submission" date="2022-05" db="EMBL/GenBank/DDBJ databases">
        <title>Corynebacterium sp. B5-R-101 sp. nov., isolated from human feces.</title>
        <authorList>
            <person name="Shamsuzzaman M."/>
            <person name="Dahal R.H."/>
        </authorList>
    </citation>
    <scope>NUCLEOTIDE SEQUENCE [LARGE SCALE GENOMIC DNA]</scope>
    <source>
        <strain evidence="1 2">B5-R-101</strain>
    </source>
</reference>
<keyword evidence="2" id="KW-1185">Reference proteome</keyword>
<dbReference type="EMBL" id="JAMKFF010000015">
    <property type="protein sequence ID" value="MCL8494836.1"/>
    <property type="molecule type" value="Genomic_DNA"/>
</dbReference>
<proteinExistence type="predicted"/>
<evidence type="ECO:0000313" key="2">
    <source>
        <dbReference type="Proteomes" id="UP001203579"/>
    </source>
</evidence>
<accession>A0ABT0TCN3</accession>
<evidence type="ECO:0000313" key="1">
    <source>
        <dbReference type="EMBL" id="MCL8494836.1"/>
    </source>
</evidence>
<sequence>MGNILIYGVSSEQSWDVAEQLAATFSVIVTDDEIQYDFPRDIAVVQEDEDLPELSPLRGFIVFFDVSDEPGSVARKIYIDEYFEKLQHLTNQALSAVPSGGGIVFAALNSYGPPNTKEAERFFRVLENLDKSDVSKHFLGTHKAMQVPGIEICSPEELSGSVRARVAFS</sequence>
<comment type="caution">
    <text evidence="1">The sequence shown here is derived from an EMBL/GenBank/DDBJ whole genome shotgun (WGS) entry which is preliminary data.</text>
</comment>
<organism evidence="1 2">
    <name type="scientific">Corynebacterium intestinale</name>
    <dbReference type="NCBI Taxonomy" id="2943492"/>
    <lineage>
        <taxon>Bacteria</taxon>
        <taxon>Bacillati</taxon>
        <taxon>Actinomycetota</taxon>
        <taxon>Actinomycetes</taxon>
        <taxon>Mycobacteriales</taxon>
        <taxon>Corynebacteriaceae</taxon>
        <taxon>Corynebacterium</taxon>
    </lineage>
</organism>
<dbReference type="RefSeq" id="WP_101735986.1">
    <property type="nucleotide sequence ID" value="NZ_JAMFTR010000015.1"/>
</dbReference>
<protein>
    <submittedName>
        <fullName evidence="1">Uncharacterized protein</fullName>
    </submittedName>
</protein>